<accession>A0A6B0Y073</accession>
<keyword evidence="3" id="KW-0430">Lectin</keyword>
<dbReference type="AlphaFoldDB" id="A0A6B0Y073"/>
<dbReference type="EMBL" id="VXRY01000402">
    <property type="protein sequence ID" value="MXY34404.1"/>
    <property type="molecule type" value="Genomic_DNA"/>
</dbReference>
<dbReference type="InterPro" id="IPR000772">
    <property type="entry name" value="Ricin_B_lectin"/>
</dbReference>
<sequence length="184" mass="19685">MPSRELRHMRTLPNLTLATATLIVAATAANAAPPELRTPAPVIHLADNLDEADGLGWCIDTIGRGLSDRLHAHSCKPQGGDVQFRFVETTGQIASVAYEGKCMAYLHPDDPSEPLGLIDCDATAGAQKFVHAPETMTIHPSLDDTKCLGVGAHSRSAGPFMARDLGFAACSEADARLQQWKIMQ</sequence>
<gene>
    <name evidence="3" type="ORF">F4Y60_10035</name>
</gene>
<dbReference type="SMART" id="SM00458">
    <property type="entry name" value="RICIN"/>
    <property type="match status" value="1"/>
</dbReference>
<evidence type="ECO:0000256" key="1">
    <source>
        <dbReference type="SAM" id="SignalP"/>
    </source>
</evidence>
<keyword evidence="1" id="KW-0732">Signal</keyword>
<dbReference type="PROSITE" id="PS50231">
    <property type="entry name" value="RICIN_B_LECTIN"/>
    <property type="match status" value="1"/>
</dbReference>
<dbReference type="SUPFAM" id="SSF50370">
    <property type="entry name" value="Ricin B-like lectins"/>
    <property type="match status" value="1"/>
</dbReference>
<feature type="signal peptide" evidence="1">
    <location>
        <begin position="1"/>
        <end position="31"/>
    </location>
</feature>
<feature type="chain" id="PRO_5025464970" evidence="1">
    <location>
        <begin position="32"/>
        <end position="184"/>
    </location>
</feature>
<dbReference type="Pfam" id="PF00652">
    <property type="entry name" value="Ricin_B_lectin"/>
    <property type="match status" value="1"/>
</dbReference>
<feature type="domain" description="Ricin B lectin" evidence="2">
    <location>
        <begin position="40"/>
        <end position="183"/>
    </location>
</feature>
<organism evidence="3">
    <name type="scientific">Boseongicola sp. SB0664_bin_43</name>
    <dbReference type="NCBI Taxonomy" id="2604844"/>
    <lineage>
        <taxon>Bacteria</taxon>
        <taxon>Pseudomonadati</taxon>
        <taxon>Pseudomonadota</taxon>
        <taxon>Alphaproteobacteria</taxon>
        <taxon>Rhodobacterales</taxon>
        <taxon>Paracoccaceae</taxon>
        <taxon>Boseongicola</taxon>
    </lineage>
</organism>
<dbReference type="Gene3D" id="2.80.10.50">
    <property type="match status" value="1"/>
</dbReference>
<evidence type="ECO:0000259" key="2">
    <source>
        <dbReference type="SMART" id="SM00458"/>
    </source>
</evidence>
<name>A0A6B0Y073_9RHOB</name>
<evidence type="ECO:0000313" key="3">
    <source>
        <dbReference type="EMBL" id="MXY34404.1"/>
    </source>
</evidence>
<dbReference type="GO" id="GO:0030246">
    <property type="term" value="F:carbohydrate binding"/>
    <property type="evidence" value="ECO:0007669"/>
    <property type="project" value="UniProtKB-KW"/>
</dbReference>
<comment type="caution">
    <text evidence="3">The sequence shown here is derived from an EMBL/GenBank/DDBJ whole genome shotgun (WGS) entry which is preliminary data.</text>
</comment>
<protein>
    <submittedName>
        <fullName evidence="3">Ricin-type beta-trefoil lectin domain protein</fullName>
    </submittedName>
</protein>
<proteinExistence type="predicted"/>
<dbReference type="InterPro" id="IPR035992">
    <property type="entry name" value="Ricin_B-like_lectins"/>
</dbReference>
<reference evidence="3" key="1">
    <citation type="submission" date="2019-09" db="EMBL/GenBank/DDBJ databases">
        <title>Characterisation of the sponge microbiome using genome-centric metagenomics.</title>
        <authorList>
            <person name="Engelberts J.P."/>
            <person name="Robbins S.J."/>
            <person name="De Goeij J.M."/>
            <person name="Aranda M."/>
            <person name="Bell S.C."/>
            <person name="Webster N.S."/>
        </authorList>
    </citation>
    <scope>NUCLEOTIDE SEQUENCE</scope>
    <source>
        <strain evidence="3">SB0664_bin_43</strain>
    </source>
</reference>